<comment type="caution">
    <text evidence="7">The sequence shown here is derived from an EMBL/GenBank/DDBJ whole genome shotgun (WGS) entry which is preliminary data.</text>
</comment>
<dbReference type="RefSeq" id="WP_220656716.1">
    <property type="nucleotide sequence ID" value="NZ_BAAAII010000002.1"/>
</dbReference>
<sequence length="192" mass="20847">MPRTVDHDERRAQLADALARVAARDGLHAVSMRAVAAEAGTSLRLVQYYFENKRQLLIGAMRQLEERSNARWQARLARATDPRARLRAFIAEALPTDSDSIDFYRVSAAFGEMATTDPELAAEPLAGGIARLRSAVLEAFRAADLAPDAVPEHETDALISLCNGLSTAVLIGHHTADAAIAIAEYHIDRAFG</sequence>
<dbReference type="InterPro" id="IPR036271">
    <property type="entry name" value="Tet_transcr_reg_TetR-rel_C_sf"/>
</dbReference>
<dbReference type="GO" id="GO:0003700">
    <property type="term" value="F:DNA-binding transcription factor activity"/>
    <property type="evidence" value="ECO:0007669"/>
    <property type="project" value="TreeGrafter"/>
</dbReference>
<dbReference type="SUPFAM" id="SSF46689">
    <property type="entry name" value="Homeodomain-like"/>
    <property type="match status" value="1"/>
</dbReference>
<dbReference type="InterPro" id="IPR050109">
    <property type="entry name" value="HTH-type_TetR-like_transc_reg"/>
</dbReference>
<evidence type="ECO:0000256" key="2">
    <source>
        <dbReference type="ARBA" id="ARBA00023015"/>
    </source>
</evidence>
<dbReference type="Pfam" id="PF13977">
    <property type="entry name" value="TetR_C_6"/>
    <property type="match status" value="1"/>
</dbReference>
<dbReference type="SUPFAM" id="SSF48498">
    <property type="entry name" value="Tetracyclin repressor-like, C-terminal domain"/>
    <property type="match status" value="1"/>
</dbReference>
<keyword evidence="4" id="KW-0804">Transcription</keyword>
<dbReference type="InterPro" id="IPR039538">
    <property type="entry name" value="BetI_C"/>
</dbReference>
<feature type="DNA-binding region" description="H-T-H motif" evidence="5">
    <location>
        <begin position="31"/>
        <end position="50"/>
    </location>
</feature>
<dbReference type="Gene3D" id="1.10.357.10">
    <property type="entry name" value="Tetracycline Repressor, domain 2"/>
    <property type="match status" value="1"/>
</dbReference>
<evidence type="ECO:0000313" key="7">
    <source>
        <dbReference type="EMBL" id="MDP0396890.1"/>
    </source>
</evidence>
<organism evidence="7 8">
    <name type="scientific">Tsukamurella strandjordii</name>
    <dbReference type="NCBI Taxonomy" id="147577"/>
    <lineage>
        <taxon>Bacteria</taxon>
        <taxon>Bacillati</taxon>
        <taxon>Actinomycetota</taxon>
        <taxon>Actinomycetes</taxon>
        <taxon>Mycobacteriales</taxon>
        <taxon>Tsukamurellaceae</taxon>
        <taxon>Tsukamurella</taxon>
    </lineage>
</organism>
<dbReference type="PANTHER" id="PTHR30055">
    <property type="entry name" value="HTH-TYPE TRANSCRIPTIONAL REGULATOR RUTR"/>
    <property type="match status" value="1"/>
</dbReference>
<evidence type="ECO:0000256" key="5">
    <source>
        <dbReference type="PROSITE-ProRule" id="PRU00335"/>
    </source>
</evidence>
<evidence type="ECO:0000313" key="8">
    <source>
        <dbReference type="Proteomes" id="UP001178281"/>
    </source>
</evidence>
<proteinExistence type="predicted"/>
<feature type="domain" description="HTH tetR-type" evidence="6">
    <location>
        <begin position="8"/>
        <end position="68"/>
    </location>
</feature>
<name>A0AA90S788_9ACTN</name>
<dbReference type="EMBL" id="JAUTIX010000001">
    <property type="protein sequence ID" value="MDP0396890.1"/>
    <property type="molecule type" value="Genomic_DNA"/>
</dbReference>
<keyword evidence="3 5" id="KW-0238">DNA-binding</keyword>
<dbReference type="InterPro" id="IPR009057">
    <property type="entry name" value="Homeodomain-like_sf"/>
</dbReference>
<dbReference type="Proteomes" id="UP001178281">
    <property type="component" value="Unassembled WGS sequence"/>
</dbReference>
<dbReference type="InterPro" id="IPR001647">
    <property type="entry name" value="HTH_TetR"/>
</dbReference>
<gene>
    <name evidence="7" type="ORF">Q7X28_03025</name>
</gene>
<evidence type="ECO:0000256" key="1">
    <source>
        <dbReference type="ARBA" id="ARBA00022491"/>
    </source>
</evidence>
<dbReference type="PROSITE" id="PS50977">
    <property type="entry name" value="HTH_TETR_2"/>
    <property type="match status" value="1"/>
</dbReference>
<keyword evidence="8" id="KW-1185">Reference proteome</keyword>
<dbReference type="PANTHER" id="PTHR30055:SF234">
    <property type="entry name" value="HTH-TYPE TRANSCRIPTIONAL REGULATOR BETI"/>
    <property type="match status" value="1"/>
</dbReference>
<evidence type="ECO:0000259" key="6">
    <source>
        <dbReference type="PROSITE" id="PS50977"/>
    </source>
</evidence>
<evidence type="ECO:0000256" key="4">
    <source>
        <dbReference type="ARBA" id="ARBA00023163"/>
    </source>
</evidence>
<dbReference type="AlphaFoldDB" id="A0AA90S788"/>
<reference evidence="7" key="1">
    <citation type="submission" date="2023-08" db="EMBL/GenBank/DDBJ databases">
        <title>The draft genome of Tsukamurella strandjordii strain 050030.</title>
        <authorList>
            <person name="Zhao F."/>
            <person name="Feng Y."/>
            <person name="Zong Z."/>
        </authorList>
    </citation>
    <scope>NUCLEOTIDE SEQUENCE</scope>
    <source>
        <strain evidence="7">050030</strain>
    </source>
</reference>
<accession>A0AA90S788</accession>
<evidence type="ECO:0000256" key="3">
    <source>
        <dbReference type="ARBA" id="ARBA00023125"/>
    </source>
</evidence>
<protein>
    <submittedName>
        <fullName evidence="7">TetR family transcriptional regulator C-terminal domain-containing protein</fullName>
    </submittedName>
</protein>
<keyword evidence="2" id="KW-0805">Transcription regulation</keyword>
<dbReference type="Pfam" id="PF00440">
    <property type="entry name" value="TetR_N"/>
    <property type="match status" value="1"/>
</dbReference>
<keyword evidence="1" id="KW-0678">Repressor</keyword>
<dbReference type="GO" id="GO:0000976">
    <property type="term" value="F:transcription cis-regulatory region binding"/>
    <property type="evidence" value="ECO:0007669"/>
    <property type="project" value="TreeGrafter"/>
</dbReference>